<feature type="region of interest" description="Disordered" evidence="1">
    <location>
        <begin position="1"/>
        <end position="30"/>
    </location>
</feature>
<gene>
    <name evidence="2" type="ORF">DCAF_LOCUS22790</name>
</gene>
<evidence type="ECO:0000256" key="1">
    <source>
        <dbReference type="SAM" id="MobiDB-lite"/>
    </source>
</evidence>
<feature type="region of interest" description="Disordered" evidence="1">
    <location>
        <begin position="90"/>
        <end position="151"/>
    </location>
</feature>
<dbReference type="Proteomes" id="UP001314170">
    <property type="component" value="Unassembled WGS sequence"/>
</dbReference>
<evidence type="ECO:0000313" key="2">
    <source>
        <dbReference type="EMBL" id="CAK7350066.1"/>
    </source>
</evidence>
<reference evidence="2 3" key="1">
    <citation type="submission" date="2024-01" db="EMBL/GenBank/DDBJ databases">
        <authorList>
            <person name="Waweru B."/>
        </authorList>
    </citation>
    <scope>NUCLEOTIDE SEQUENCE [LARGE SCALE GENOMIC DNA]</scope>
</reference>
<keyword evidence="3" id="KW-1185">Reference proteome</keyword>
<comment type="caution">
    <text evidence="2">The sequence shown here is derived from an EMBL/GenBank/DDBJ whole genome shotgun (WGS) entry which is preliminary data.</text>
</comment>
<proteinExistence type="predicted"/>
<evidence type="ECO:0000313" key="3">
    <source>
        <dbReference type="Proteomes" id="UP001314170"/>
    </source>
</evidence>
<sequence length="151" mass="16250">MGDGDDDMGDDGEEDEDDDEGEDEDIAKDGAWYDVSCDTDVWTRCIHGDEEGTVMVGGSMMVGRDGCPSCCNCTSDRGTSSCCGMCGVPTTNASTERRSRNSGVRENQPSDDPLSNDGRVVVDGDNTNDRASRTSARKRQLSYPLSARSNR</sequence>
<name>A0AAV1SF52_9ROSI</name>
<feature type="compositionally biased region" description="Acidic residues" evidence="1">
    <location>
        <begin position="1"/>
        <end position="26"/>
    </location>
</feature>
<dbReference type="EMBL" id="CAWUPB010001184">
    <property type="protein sequence ID" value="CAK7350066.1"/>
    <property type="molecule type" value="Genomic_DNA"/>
</dbReference>
<dbReference type="AlphaFoldDB" id="A0AAV1SF52"/>
<protein>
    <submittedName>
        <fullName evidence="2">Uncharacterized protein</fullName>
    </submittedName>
</protein>
<organism evidence="2 3">
    <name type="scientific">Dovyalis caffra</name>
    <dbReference type="NCBI Taxonomy" id="77055"/>
    <lineage>
        <taxon>Eukaryota</taxon>
        <taxon>Viridiplantae</taxon>
        <taxon>Streptophyta</taxon>
        <taxon>Embryophyta</taxon>
        <taxon>Tracheophyta</taxon>
        <taxon>Spermatophyta</taxon>
        <taxon>Magnoliopsida</taxon>
        <taxon>eudicotyledons</taxon>
        <taxon>Gunneridae</taxon>
        <taxon>Pentapetalae</taxon>
        <taxon>rosids</taxon>
        <taxon>fabids</taxon>
        <taxon>Malpighiales</taxon>
        <taxon>Salicaceae</taxon>
        <taxon>Flacourtieae</taxon>
        <taxon>Dovyalis</taxon>
    </lineage>
</organism>
<accession>A0AAV1SF52</accession>